<dbReference type="Proteomes" id="UP001221757">
    <property type="component" value="Unassembled WGS sequence"/>
</dbReference>
<evidence type="ECO:0000313" key="1">
    <source>
        <dbReference type="EMBL" id="KAJ7708296.1"/>
    </source>
</evidence>
<name>A0AAD7MAQ7_MYCRO</name>
<comment type="caution">
    <text evidence="1">The sequence shown here is derived from an EMBL/GenBank/DDBJ whole genome shotgun (WGS) entry which is preliminary data.</text>
</comment>
<organism evidence="1 2">
    <name type="scientific">Mycena rosella</name>
    <name type="common">Pink bonnet</name>
    <name type="synonym">Agaricus rosellus</name>
    <dbReference type="NCBI Taxonomy" id="1033263"/>
    <lineage>
        <taxon>Eukaryota</taxon>
        <taxon>Fungi</taxon>
        <taxon>Dikarya</taxon>
        <taxon>Basidiomycota</taxon>
        <taxon>Agaricomycotina</taxon>
        <taxon>Agaricomycetes</taxon>
        <taxon>Agaricomycetidae</taxon>
        <taxon>Agaricales</taxon>
        <taxon>Marasmiineae</taxon>
        <taxon>Mycenaceae</taxon>
        <taxon>Mycena</taxon>
    </lineage>
</organism>
<accession>A0AAD7MAQ7</accession>
<reference evidence="1" key="1">
    <citation type="submission" date="2023-03" db="EMBL/GenBank/DDBJ databases">
        <title>Massive genome expansion in bonnet fungi (Mycena s.s.) driven by repeated elements and novel gene families across ecological guilds.</title>
        <authorList>
            <consortium name="Lawrence Berkeley National Laboratory"/>
            <person name="Harder C.B."/>
            <person name="Miyauchi S."/>
            <person name="Viragh M."/>
            <person name="Kuo A."/>
            <person name="Thoen E."/>
            <person name="Andreopoulos B."/>
            <person name="Lu D."/>
            <person name="Skrede I."/>
            <person name="Drula E."/>
            <person name="Henrissat B."/>
            <person name="Morin E."/>
            <person name="Kohler A."/>
            <person name="Barry K."/>
            <person name="LaButti K."/>
            <person name="Morin E."/>
            <person name="Salamov A."/>
            <person name="Lipzen A."/>
            <person name="Mereny Z."/>
            <person name="Hegedus B."/>
            <person name="Baldrian P."/>
            <person name="Stursova M."/>
            <person name="Weitz H."/>
            <person name="Taylor A."/>
            <person name="Grigoriev I.V."/>
            <person name="Nagy L.G."/>
            <person name="Martin F."/>
            <person name="Kauserud H."/>
        </authorList>
    </citation>
    <scope>NUCLEOTIDE SEQUENCE</scope>
    <source>
        <strain evidence="1">CBHHK067</strain>
    </source>
</reference>
<protein>
    <submittedName>
        <fullName evidence="1">Uncharacterized protein</fullName>
    </submittedName>
</protein>
<keyword evidence="2" id="KW-1185">Reference proteome</keyword>
<dbReference type="SUPFAM" id="SSF52058">
    <property type="entry name" value="L domain-like"/>
    <property type="match status" value="1"/>
</dbReference>
<evidence type="ECO:0000313" key="2">
    <source>
        <dbReference type="Proteomes" id="UP001221757"/>
    </source>
</evidence>
<dbReference type="EMBL" id="JARKIE010000004">
    <property type="protein sequence ID" value="KAJ7708296.1"/>
    <property type="molecule type" value="Genomic_DNA"/>
</dbReference>
<dbReference type="AlphaFoldDB" id="A0AAD7MAQ7"/>
<sequence>MDRNGDPAPFFPAELERQIFEFAAEIYPETIAPLLLVSHRVQDWIERIKYRTVITLFNHITCRIRPLQRAIRANVKPIGFFRECVRHLFIGIALSSEEMSEILAACSGVTSLAIIDDEVGPWALPSLATTQPRRLYVHLTNLFGGIPSLDLQHPMFGRLTHLELFDDDIADLPWPAFSALPALTHLALYQIRSELLVLEVFSTCARLTVLVDMRSRPPTLAKRLAVDDKRFVSIVVGDEDYGRDWYVGARGGYDFWVRADAFVAKKQRGEIKPSSRCWIEDGDGI</sequence>
<gene>
    <name evidence="1" type="ORF">B0H17DRAFT_1191773</name>
</gene>
<proteinExistence type="predicted"/>